<organism evidence="2 3">
    <name type="scientific">Streptomyces sp. 900105245</name>
    <dbReference type="NCBI Taxonomy" id="3154379"/>
    <lineage>
        <taxon>Bacteria</taxon>
        <taxon>Bacillati</taxon>
        <taxon>Actinomycetota</taxon>
        <taxon>Actinomycetes</taxon>
        <taxon>Kitasatosporales</taxon>
        <taxon>Streptomycetaceae</taxon>
        <taxon>Streptomyces</taxon>
    </lineage>
</organism>
<gene>
    <name evidence="2" type="ORF">ABT272_43220</name>
</gene>
<reference evidence="2 3" key="1">
    <citation type="submission" date="2024-06" db="EMBL/GenBank/DDBJ databases">
        <title>The Natural Products Discovery Center: Release of the First 8490 Sequenced Strains for Exploring Actinobacteria Biosynthetic Diversity.</title>
        <authorList>
            <person name="Kalkreuter E."/>
            <person name="Kautsar S.A."/>
            <person name="Yang D."/>
            <person name="Bader C.D."/>
            <person name="Teijaro C.N."/>
            <person name="Fluegel L."/>
            <person name="Davis C.M."/>
            <person name="Simpson J.R."/>
            <person name="Lauterbach L."/>
            <person name="Steele A.D."/>
            <person name="Gui C."/>
            <person name="Meng S."/>
            <person name="Li G."/>
            <person name="Viehrig K."/>
            <person name="Ye F."/>
            <person name="Su P."/>
            <person name="Kiefer A.F."/>
            <person name="Nichols A."/>
            <person name="Cepeda A.J."/>
            <person name="Yan W."/>
            <person name="Fan B."/>
            <person name="Jiang Y."/>
            <person name="Adhikari A."/>
            <person name="Zheng C.-J."/>
            <person name="Schuster L."/>
            <person name="Cowan T.M."/>
            <person name="Smanski M.J."/>
            <person name="Chevrette M.G."/>
            <person name="De Carvalho L.P.S."/>
            <person name="Shen B."/>
        </authorList>
    </citation>
    <scope>NUCLEOTIDE SEQUENCE [LARGE SCALE GENOMIC DNA]</scope>
    <source>
        <strain evidence="2 3">NPDC001166</strain>
    </source>
</reference>
<dbReference type="RefSeq" id="WP_352066237.1">
    <property type="nucleotide sequence ID" value="NZ_JBEPAZ010000109.1"/>
</dbReference>
<proteinExistence type="predicted"/>
<keyword evidence="3" id="KW-1185">Reference proteome</keyword>
<evidence type="ECO:0000313" key="2">
    <source>
        <dbReference type="EMBL" id="MER6434397.1"/>
    </source>
</evidence>
<sequence length="184" mass="19990">MRFDEFLCPGLFAAGVRVRQSDLGRCDCLAGAVAPESEMAVVEEHFHVREVLEADGKALRAAVASCIRPGRIAPERATLAISNDDCLSTVCCLFFPETNARRPPRLARGPADLDFSRVQTQFDALGLGVDEHVRQGQPSQARTVRNRAASFGQKARTSPTARVTVERPTPNMRAKTTAGGRGRK</sequence>
<name>A0ABV1UKZ1_9ACTN</name>
<feature type="region of interest" description="Disordered" evidence="1">
    <location>
        <begin position="148"/>
        <end position="184"/>
    </location>
</feature>
<comment type="caution">
    <text evidence="2">The sequence shown here is derived from an EMBL/GenBank/DDBJ whole genome shotgun (WGS) entry which is preliminary data.</text>
</comment>
<evidence type="ECO:0000313" key="3">
    <source>
        <dbReference type="Proteomes" id="UP001470023"/>
    </source>
</evidence>
<evidence type="ECO:0000256" key="1">
    <source>
        <dbReference type="SAM" id="MobiDB-lite"/>
    </source>
</evidence>
<dbReference type="EMBL" id="JBEPAZ010000109">
    <property type="protein sequence ID" value="MER6434397.1"/>
    <property type="molecule type" value="Genomic_DNA"/>
</dbReference>
<dbReference type="Proteomes" id="UP001470023">
    <property type="component" value="Unassembled WGS sequence"/>
</dbReference>
<accession>A0ABV1UKZ1</accession>
<protein>
    <submittedName>
        <fullName evidence="2">Uncharacterized protein</fullName>
    </submittedName>
</protein>